<evidence type="ECO:0000259" key="5">
    <source>
        <dbReference type="Pfam" id="PF04198"/>
    </source>
</evidence>
<reference evidence="6 8" key="1">
    <citation type="submission" date="2012-06" db="EMBL/GenBank/DDBJ databases">
        <title>Draft genome sequence of Lactobacillus gigeriorum CRBIP 24.85T, isolated from chicken crop.</title>
        <authorList>
            <person name="Cousin S."/>
            <person name="Ma L."/>
            <person name="Creno S."/>
            <person name="Clermont D."/>
            <person name="Loux V."/>
            <person name="Bizet C."/>
            <person name="Bouchier C."/>
        </authorList>
    </citation>
    <scope>NUCLEOTIDE SEQUENCE [LARGE SCALE GENOMIC DNA]</scope>
    <source>
        <strain evidence="8">CRBIP 24.85T</strain>
        <strain evidence="6">Type strain: CRBIP 24.85</strain>
    </source>
</reference>
<dbReference type="EMBL" id="CAKC01000093">
    <property type="protein sequence ID" value="CCI87877.1"/>
    <property type="molecule type" value="Genomic_DNA"/>
</dbReference>
<keyword evidence="2" id="KW-0805">Transcription regulation</keyword>
<dbReference type="PANTHER" id="PTHR34294:SF5">
    <property type="entry name" value="CENTRAL GLYCOLYTIC GENES REGULATOR"/>
    <property type="match status" value="1"/>
</dbReference>
<feature type="domain" description="Sugar-binding" evidence="5">
    <location>
        <begin position="59"/>
        <end position="308"/>
    </location>
</feature>
<keyword evidence="9" id="KW-1185">Reference proteome</keyword>
<dbReference type="GO" id="GO:0030246">
    <property type="term" value="F:carbohydrate binding"/>
    <property type="evidence" value="ECO:0007669"/>
    <property type="project" value="InterPro"/>
</dbReference>
<evidence type="ECO:0000313" key="6">
    <source>
        <dbReference type="EMBL" id="CCI87877.1"/>
    </source>
</evidence>
<dbReference type="Proteomes" id="UP000009326">
    <property type="component" value="Unassembled WGS sequence"/>
</dbReference>
<dbReference type="InterPro" id="IPR036388">
    <property type="entry name" value="WH-like_DNA-bd_sf"/>
</dbReference>
<dbReference type="Gene3D" id="1.10.10.10">
    <property type="entry name" value="Winged helix-like DNA-binding domain superfamily/Winged helix DNA-binding domain"/>
    <property type="match status" value="1"/>
</dbReference>
<dbReference type="EMBL" id="AYZO01000002">
    <property type="protein sequence ID" value="KRN14526.1"/>
    <property type="molecule type" value="Genomic_DNA"/>
</dbReference>
<comment type="caution">
    <text evidence="6">The sequence shown here is derived from an EMBL/GenBank/DDBJ whole genome shotgun (WGS) entry which is preliminary data.</text>
</comment>
<sequence>MPQLSKEDLANIAHDYYLSKLNIGDISQKYDLSRYLITKALEDAEKSGIVRISIYHGVKRNEELERIFQDKFGLKEAIILNNFETATQDNEAIIDQAAKQIQSYIKSAHNVGMTWGALMHDIVNSFEADDREDLNFVQILGQAIHSNKRKNQLVQIAADKFNANSKFLPAPLYVHNHEYIEAMQKEPFFSYLEDDYHNLDLLIASVGTIESIRVNSFVEKYYWDVLFEDVDINKQVGMIFGRPYDINGNFVERFEDYTCGISMKDIMHTPTRFVVVKNRFKTRALLGALRTGVITHLVTNEDIANKVIKEIERR</sequence>
<dbReference type="GO" id="GO:0003677">
    <property type="term" value="F:DNA binding"/>
    <property type="evidence" value="ECO:0007669"/>
    <property type="project" value="UniProtKB-KW"/>
</dbReference>
<reference evidence="7 9" key="2">
    <citation type="journal article" date="2015" name="Genome Announc.">
        <title>Expanding the biotechnology potential of lactobacilli through comparative genomics of 213 strains and associated genera.</title>
        <authorList>
            <person name="Sun Z."/>
            <person name="Harris H.M."/>
            <person name="McCann A."/>
            <person name="Guo C."/>
            <person name="Argimon S."/>
            <person name="Zhang W."/>
            <person name="Yang X."/>
            <person name="Jeffery I.B."/>
            <person name="Cooney J.C."/>
            <person name="Kagawa T.F."/>
            <person name="Liu W."/>
            <person name="Song Y."/>
            <person name="Salvetti E."/>
            <person name="Wrobel A."/>
            <person name="Rasinkangas P."/>
            <person name="Parkhill J."/>
            <person name="Rea M.C."/>
            <person name="O'Sullivan O."/>
            <person name="Ritari J."/>
            <person name="Douillard F.P."/>
            <person name="Paul Ross R."/>
            <person name="Yang R."/>
            <person name="Briner A.E."/>
            <person name="Felis G.E."/>
            <person name="de Vos W.M."/>
            <person name="Barrangou R."/>
            <person name="Klaenhammer T.R."/>
            <person name="Caufield P.W."/>
            <person name="Cui Y."/>
            <person name="Zhang H."/>
            <person name="O'Toole P.W."/>
        </authorList>
    </citation>
    <scope>NUCLEOTIDE SEQUENCE [LARGE SCALE GENOMIC DNA]</scope>
    <source>
        <strain evidence="7 9">DSM 23908</strain>
    </source>
</reference>
<dbReference type="PANTHER" id="PTHR34294">
    <property type="entry name" value="TRANSCRIPTIONAL REGULATOR-RELATED"/>
    <property type="match status" value="1"/>
</dbReference>
<comment type="similarity">
    <text evidence="1">Belongs to the SorC transcriptional regulatory family.</text>
</comment>
<dbReference type="RefSeq" id="WP_008474224.1">
    <property type="nucleotide sequence ID" value="NZ_AYZO01000002.1"/>
</dbReference>
<evidence type="ECO:0000313" key="9">
    <source>
        <dbReference type="Proteomes" id="UP000051521"/>
    </source>
</evidence>
<dbReference type="InterPro" id="IPR051054">
    <property type="entry name" value="SorC_transcr_regulators"/>
</dbReference>
<dbReference type="STRING" id="1423751.FC38_GL000609"/>
<evidence type="ECO:0000313" key="7">
    <source>
        <dbReference type="EMBL" id="KRN14526.1"/>
    </source>
</evidence>
<dbReference type="InterPro" id="IPR037171">
    <property type="entry name" value="NagB/RpiA_transferase-like"/>
</dbReference>
<keyword evidence="3" id="KW-0238">DNA-binding</keyword>
<evidence type="ECO:0000256" key="1">
    <source>
        <dbReference type="ARBA" id="ARBA00010466"/>
    </source>
</evidence>
<evidence type="ECO:0000256" key="2">
    <source>
        <dbReference type="ARBA" id="ARBA00023015"/>
    </source>
</evidence>
<evidence type="ECO:0000256" key="4">
    <source>
        <dbReference type="ARBA" id="ARBA00023163"/>
    </source>
</evidence>
<organism evidence="6 8">
    <name type="scientific">Lactobacillus gigeriorum DSM 23908 = CRBIP 24.85</name>
    <dbReference type="NCBI Taxonomy" id="1423751"/>
    <lineage>
        <taxon>Bacteria</taxon>
        <taxon>Bacillati</taxon>
        <taxon>Bacillota</taxon>
        <taxon>Bacilli</taxon>
        <taxon>Lactobacillales</taxon>
        <taxon>Lactobacillaceae</taxon>
        <taxon>Lactobacillus</taxon>
    </lineage>
</organism>
<protein>
    <submittedName>
        <fullName evidence="6">Transcriptional regulator</fullName>
    </submittedName>
</protein>
<dbReference type="Gene3D" id="3.40.50.1360">
    <property type="match status" value="1"/>
</dbReference>
<accession>I7J3N9</accession>
<dbReference type="Pfam" id="PF04198">
    <property type="entry name" value="Sugar-bind"/>
    <property type="match status" value="1"/>
</dbReference>
<dbReference type="SUPFAM" id="SSF100950">
    <property type="entry name" value="NagB/RpiA/CoA transferase-like"/>
    <property type="match status" value="1"/>
</dbReference>
<keyword evidence="4" id="KW-0804">Transcription</keyword>
<dbReference type="PATRIC" id="fig|1423751.3.peg.632"/>
<evidence type="ECO:0000256" key="3">
    <source>
        <dbReference type="ARBA" id="ARBA00023125"/>
    </source>
</evidence>
<dbReference type="InterPro" id="IPR007324">
    <property type="entry name" value="Sugar-bd_dom_put"/>
</dbReference>
<proteinExistence type="inferred from homology"/>
<dbReference type="AlphaFoldDB" id="I7J3N9"/>
<gene>
    <name evidence="6" type="ORF">BN52_00930</name>
    <name evidence="7" type="ORF">FC38_GL000609</name>
</gene>
<evidence type="ECO:0000313" key="8">
    <source>
        <dbReference type="Proteomes" id="UP000009326"/>
    </source>
</evidence>
<dbReference type="OrthoDB" id="58802at2"/>
<name>I7J3N9_9LACO</name>
<dbReference type="Proteomes" id="UP000051521">
    <property type="component" value="Unassembled WGS sequence"/>
</dbReference>